<dbReference type="Pfam" id="PF21036">
    <property type="entry name" value="EryCIII-like_N"/>
    <property type="match status" value="1"/>
</dbReference>
<dbReference type="InterPro" id="IPR010610">
    <property type="entry name" value="EryCIII-like_C"/>
</dbReference>
<accession>A0ABS9XFQ6</accession>
<keyword evidence="2" id="KW-0328">Glycosyltransferase</keyword>
<evidence type="ECO:0000313" key="7">
    <source>
        <dbReference type="EMBL" id="MCI3239727.1"/>
    </source>
</evidence>
<keyword evidence="8" id="KW-1185">Reference proteome</keyword>
<dbReference type="Proteomes" id="UP001165270">
    <property type="component" value="Unassembled WGS sequence"/>
</dbReference>
<evidence type="ECO:0000256" key="3">
    <source>
        <dbReference type="ARBA" id="ARBA00022679"/>
    </source>
</evidence>
<feature type="region of interest" description="Disordered" evidence="4">
    <location>
        <begin position="184"/>
        <end position="211"/>
    </location>
</feature>
<dbReference type="PANTHER" id="PTHR48050:SF13">
    <property type="entry name" value="STEROL 3-BETA-GLUCOSYLTRANSFERASE UGT80A2"/>
    <property type="match status" value="1"/>
</dbReference>
<dbReference type="EMBL" id="JALDAX010000003">
    <property type="protein sequence ID" value="MCI3239727.1"/>
    <property type="molecule type" value="Genomic_DNA"/>
</dbReference>
<comment type="caution">
    <text evidence="7">The sequence shown here is derived from an EMBL/GenBank/DDBJ whole genome shotgun (WGS) entry which is preliminary data.</text>
</comment>
<evidence type="ECO:0000256" key="1">
    <source>
        <dbReference type="ARBA" id="ARBA00006962"/>
    </source>
</evidence>
<evidence type="ECO:0000313" key="8">
    <source>
        <dbReference type="Proteomes" id="UP001165270"/>
    </source>
</evidence>
<reference evidence="7" key="1">
    <citation type="submission" date="2022-03" db="EMBL/GenBank/DDBJ databases">
        <title>Streptomyces 7R015 and 7R016 isolated from Barleria lupulina in Thailand.</title>
        <authorList>
            <person name="Kanchanasin P."/>
            <person name="Phongsopitanun W."/>
            <person name="Tanasupawat S."/>
        </authorList>
    </citation>
    <scope>NUCLEOTIDE SEQUENCE</scope>
    <source>
        <strain evidence="7">7R016</strain>
    </source>
</reference>
<evidence type="ECO:0000259" key="5">
    <source>
        <dbReference type="Pfam" id="PF06722"/>
    </source>
</evidence>
<feature type="domain" description="Erythromycin biosynthesis protein CIII-like N-terminal" evidence="6">
    <location>
        <begin position="23"/>
        <end position="221"/>
    </location>
</feature>
<dbReference type="Pfam" id="PF06722">
    <property type="entry name" value="EryCIII-like_C"/>
    <property type="match status" value="1"/>
</dbReference>
<evidence type="ECO:0000256" key="4">
    <source>
        <dbReference type="SAM" id="MobiDB-lite"/>
    </source>
</evidence>
<protein>
    <submittedName>
        <fullName evidence="7">DUF1205 domain-containing protein</fullName>
    </submittedName>
</protein>
<organism evidence="7 8">
    <name type="scientific">Streptomyces spinosisporus</name>
    <dbReference type="NCBI Taxonomy" id="2927582"/>
    <lineage>
        <taxon>Bacteria</taxon>
        <taxon>Bacillati</taxon>
        <taxon>Actinomycetota</taxon>
        <taxon>Actinomycetes</taxon>
        <taxon>Kitasatosporales</taxon>
        <taxon>Streptomycetaceae</taxon>
        <taxon>Streptomyces</taxon>
    </lineage>
</organism>
<dbReference type="SUPFAM" id="SSF53756">
    <property type="entry name" value="UDP-Glycosyltransferase/glycogen phosphorylase"/>
    <property type="match status" value="1"/>
</dbReference>
<keyword evidence="3" id="KW-0808">Transferase</keyword>
<dbReference type="Gene3D" id="3.40.50.2000">
    <property type="entry name" value="Glycogen Phosphorylase B"/>
    <property type="match status" value="2"/>
</dbReference>
<dbReference type="InterPro" id="IPR048284">
    <property type="entry name" value="EryCIII-like_N"/>
</dbReference>
<dbReference type="InterPro" id="IPR002213">
    <property type="entry name" value="UDP_glucos_trans"/>
</dbReference>
<evidence type="ECO:0000256" key="2">
    <source>
        <dbReference type="ARBA" id="ARBA00022676"/>
    </source>
</evidence>
<proteinExistence type="inferred from homology"/>
<sequence>MRVLIISSPVDTHFLPMLPLAEALLDAGHDVLVTGQPDVTGPARDAGLRAVTYGDHFHYEDLLGGRGPGGPRPIETAGRPPAQKIQAAAQLFRNHTGYVLPDYLDLARAWEADLVVSDHMDFTAPIVGEVLGIPSVQHRWGVNPTGEHMLKLTLMWLGPMCERLGLNSVPRPTLILDPAPPALRSAEAPEGRPVRPVPHTGGTTPRPFAAPPGRRVALTLGGLTLELGGLPLLRRVVDALGRTGGVEAVVSVPDRFRADLGTEPEGVTFVAESAPGVLFPGSDLAIHHGGAVPLLGAAALGVPQLVLPQVGDEFVAGDKVAGAGAALSLDAAEEQNSDARLEKSIGRLLAEPEFRTAAAGLKAQIDAMPEPAEVVGLLQELASRQEVSA</sequence>
<dbReference type="RefSeq" id="WP_242708956.1">
    <property type="nucleotide sequence ID" value="NZ_JALDAX010000003.1"/>
</dbReference>
<dbReference type="CDD" id="cd03784">
    <property type="entry name" value="GT1_Gtf-like"/>
    <property type="match status" value="1"/>
</dbReference>
<name>A0ABS9XFQ6_9ACTN</name>
<feature type="domain" description="Erythromycin biosynthesis protein CIII-like C-terminal" evidence="5">
    <location>
        <begin position="235"/>
        <end position="381"/>
    </location>
</feature>
<dbReference type="PANTHER" id="PTHR48050">
    <property type="entry name" value="STEROL 3-BETA-GLUCOSYLTRANSFERASE"/>
    <property type="match status" value="1"/>
</dbReference>
<evidence type="ECO:0000259" key="6">
    <source>
        <dbReference type="Pfam" id="PF21036"/>
    </source>
</evidence>
<comment type="similarity">
    <text evidence="1">Belongs to the glycosyltransferase 28 family.</text>
</comment>
<gene>
    <name evidence="7" type="ORF">MQN93_08310</name>
</gene>
<dbReference type="InterPro" id="IPR050426">
    <property type="entry name" value="Glycosyltransferase_28"/>
</dbReference>